<dbReference type="InterPro" id="IPR008775">
    <property type="entry name" value="Phytyl_CoA_dOase-like"/>
</dbReference>
<reference evidence="2" key="1">
    <citation type="journal article" date="2013" name="Genome Announc.">
        <title>Draft genome sequence of the ascomycete Phaeoacremonium aleophilum strain UCR-PA7, a causal agent of the esca disease complex in grapevines.</title>
        <authorList>
            <person name="Blanco-Ulate B."/>
            <person name="Rolshausen P."/>
            <person name="Cantu D."/>
        </authorList>
    </citation>
    <scope>NUCLEOTIDE SEQUENCE [LARGE SCALE GENOMIC DNA]</scope>
    <source>
        <strain evidence="2">UCR-PA7</strain>
    </source>
</reference>
<organism evidence="1 2">
    <name type="scientific">Phaeoacremonium minimum (strain UCR-PA7)</name>
    <name type="common">Esca disease fungus</name>
    <name type="synonym">Togninia minima</name>
    <dbReference type="NCBI Taxonomy" id="1286976"/>
    <lineage>
        <taxon>Eukaryota</taxon>
        <taxon>Fungi</taxon>
        <taxon>Dikarya</taxon>
        <taxon>Ascomycota</taxon>
        <taxon>Pezizomycotina</taxon>
        <taxon>Sordariomycetes</taxon>
        <taxon>Sordariomycetidae</taxon>
        <taxon>Togniniales</taxon>
        <taxon>Togniniaceae</taxon>
        <taxon>Phaeoacremonium</taxon>
    </lineage>
</organism>
<dbReference type="PANTHER" id="PTHR37563">
    <property type="entry name" value="PHYTANOYL-COA DIOXYGENASE FAMILY PROTEIN (AFU_ORTHOLOGUE AFUA_2G03330)"/>
    <property type="match status" value="1"/>
</dbReference>
<dbReference type="SUPFAM" id="SSF51197">
    <property type="entry name" value="Clavaminate synthase-like"/>
    <property type="match status" value="1"/>
</dbReference>
<proteinExistence type="predicted"/>
<gene>
    <name evidence="1" type="ORF">UCRPA7_8763</name>
</gene>
<dbReference type="RefSeq" id="XP_007919464.1">
    <property type="nucleotide sequence ID" value="XM_007921273.1"/>
</dbReference>
<protein>
    <submittedName>
        <fullName evidence="1">Putative phytanoyl-dioxygenase protein</fullName>
    </submittedName>
</protein>
<dbReference type="Gene3D" id="2.60.120.620">
    <property type="entry name" value="q2cbj1_9rhob like domain"/>
    <property type="match status" value="1"/>
</dbReference>
<evidence type="ECO:0000313" key="2">
    <source>
        <dbReference type="Proteomes" id="UP000014074"/>
    </source>
</evidence>
<dbReference type="GO" id="GO:0051213">
    <property type="term" value="F:dioxygenase activity"/>
    <property type="evidence" value="ECO:0007669"/>
    <property type="project" value="UniProtKB-KW"/>
</dbReference>
<dbReference type="KEGG" id="tmn:UCRPA7_8763"/>
<dbReference type="OrthoDB" id="407832at2759"/>
<dbReference type="PANTHER" id="PTHR37563:SF2">
    <property type="entry name" value="PHYTANOYL-COA DIOXYGENASE FAMILY PROTEIN (AFU_ORTHOLOGUE AFUA_2G03330)"/>
    <property type="match status" value="1"/>
</dbReference>
<dbReference type="HOGENOM" id="CLU_043410_0_0_1"/>
<dbReference type="GeneID" id="19329646"/>
<sequence length="317" mass="36036">MTQTTGDEPQAFLITEKEHQNRSYSPKTLQKILEALHQDGLVVLKGIINVEHIDALNKAMCEDAEKIIADDTKEYNHNVKSNFLQRPPVDRPELLYEDVYFNPYLLQVANAYLGHKPIWNWLTANTAIANTPGLRQPAHKDSSFAHPRYPYYFIANVPLVDFTAQNGATEFWLGSHAATSVDDQALATDPAKLSRYFKLGERTPWIADAAQEARRVVRAPLQPEVSRGDVMIRDLRLWHAGMPNRSGEHRIMLGLGYQSPSHPNFTMRTHLPASQQAFFLGHAQDKVEVRANFYGAEEFAKTTADEFFDLRPTYEDE</sequence>
<keyword evidence="1" id="KW-0223">Dioxygenase</keyword>
<keyword evidence="2" id="KW-1185">Reference proteome</keyword>
<dbReference type="Pfam" id="PF05721">
    <property type="entry name" value="PhyH"/>
    <property type="match status" value="1"/>
</dbReference>
<dbReference type="eggNOG" id="ENOG502QXCM">
    <property type="taxonomic scope" value="Eukaryota"/>
</dbReference>
<evidence type="ECO:0000313" key="1">
    <source>
        <dbReference type="EMBL" id="EON95725.1"/>
    </source>
</evidence>
<dbReference type="Proteomes" id="UP000014074">
    <property type="component" value="Unassembled WGS sequence"/>
</dbReference>
<dbReference type="AlphaFoldDB" id="R8B8U3"/>
<keyword evidence="1" id="KW-0560">Oxidoreductase</keyword>
<dbReference type="EMBL" id="KB933378">
    <property type="protein sequence ID" value="EON95725.1"/>
    <property type="molecule type" value="Genomic_DNA"/>
</dbReference>
<accession>R8B8U3</accession>
<name>R8B8U3_PHAM7</name>
<dbReference type="InterPro" id="IPR051961">
    <property type="entry name" value="Fungal_Metabolite_Diox"/>
</dbReference>